<dbReference type="Pfam" id="PF14059">
    <property type="entry name" value="DUF4251"/>
    <property type="match status" value="1"/>
</dbReference>
<evidence type="ECO:0000313" key="3">
    <source>
        <dbReference type="Proteomes" id="UP000253209"/>
    </source>
</evidence>
<dbReference type="EMBL" id="QGDC01000002">
    <property type="protein sequence ID" value="RCH55871.1"/>
    <property type="molecule type" value="Genomic_DNA"/>
</dbReference>
<reference evidence="2 3" key="1">
    <citation type="submission" date="2018-05" db="EMBL/GenBank/DDBJ databases">
        <title>Mucilaginibacter hurinus sp. nov., isolated from briquette warehouse soil.</title>
        <authorList>
            <person name="Choi L."/>
        </authorList>
    </citation>
    <scope>NUCLEOTIDE SEQUENCE [LARGE SCALE GENOMIC DNA]</scope>
    <source>
        <strain evidence="2 3">ZR32</strain>
    </source>
</reference>
<evidence type="ECO:0000256" key="1">
    <source>
        <dbReference type="SAM" id="SignalP"/>
    </source>
</evidence>
<accession>A0A367GSX2</accession>
<feature type="chain" id="PRO_5016793014" evidence="1">
    <location>
        <begin position="23"/>
        <end position="174"/>
    </location>
</feature>
<dbReference type="AlphaFoldDB" id="A0A367GSX2"/>
<organism evidence="2 3">
    <name type="scientific">Mucilaginibacter hurinus</name>
    <dbReference type="NCBI Taxonomy" id="2201324"/>
    <lineage>
        <taxon>Bacteria</taxon>
        <taxon>Pseudomonadati</taxon>
        <taxon>Bacteroidota</taxon>
        <taxon>Sphingobacteriia</taxon>
        <taxon>Sphingobacteriales</taxon>
        <taxon>Sphingobacteriaceae</taxon>
        <taxon>Mucilaginibacter</taxon>
    </lineage>
</organism>
<name>A0A367GSX2_9SPHI</name>
<dbReference type="Gene3D" id="2.40.128.410">
    <property type="match status" value="1"/>
</dbReference>
<sequence length="174" mass="19527">MKKLFAIVIVATLLFVVKESNAQNPKADKKKAKELAVKNKIDSVNYTFTANFVTPLGGSQRILQGVYYDLKVTRDTIKAFLPYFGRVYMNPPLNPDDAGVKFTSTNFDYKTTKRKNGGWLITIQFNDTQKSSRMTLYVSENGSATLISTSNYRDAITYYGDITTTSNKKTDQGT</sequence>
<dbReference type="RefSeq" id="WP_114003907.1">
    <property type="nucleotide sequence ID" value="NZ_QGDC01000002.1"/>
</dbReference>
<dbReference type="Proteomes" id="UP000253209">
    <property type="component" value="Unassembled WGS sequence"/>
</dbReference>
<feature type="signal peptide" evidence="1">
    <location>
        <begin position="1"/>
        <end position="22"/>
    </location>
</feature>
<dbReference type="InterPro" id="IPR025347">
    <property type="entry name" value="DUF4251"/>
</dbReference>
<dbReference type="OrthoDB" id="1097715at2"/>
<keyword evidence="3" id="KW-1185">Reference proteome</keyword>
<keyword evidence="1" id="KW-0732">Signal</keyword>
<gene>
    <name evidence="2" type="ORF">DJ568_03715</name>
</gene>
<evidence type="ECO:0000313" key="2">
    <source>
        <dbReference type="EMBL" id="RCH55871.1"/>
    </source>
</evidence>
<comment type="caution">
    <text evidence="2">The sequence shown here is derived from an EMBL/GenBank/DDBJ whole genome shotgun (WGS) entry which is preliminary data.</text>
</comment>
<proteinExistence type="predicted"/>
<protein>
    <submittedName>
        <fullName evidence="2">DUF4251 domain-containing protein</fullName>
    </submittedName>
</protein>